<comment type="subcellular location">
    <subcellularLocation>
        <location evidence="1">Host cell</location>
    </subcellularLocation>
    <subcellularLocation>
        <location evidence="2">Secreted</location>
        <location evidence="2">Extracellular exosome</location>
    </subcellularLocation>
    <subcellularLocation>
        <location evidence="13">Tegument</location>
    </subcellularLocation>
</comment>
<evidence type="ECO:0000256" key="6">
    <source>
        <dbReference type="ARBA" id="ARBA00022723"/>
    </source>
</evidence>
<evidence type="ECO:0000256" key="11">
    <source>
        <dbReference type="ARBA" id="ARBA00037210"/>
    </source>
</evidence>
<dbReference type="GO" id="GO:0005544">
    <property type="term" value="F:calcium-dependent phospholipid binding"/>
    <property type="evidence" value="ECO:0007669"/>
    <property type="project" value="UniProtKB-KW"/>
</dbReference>
<feature type="region of interest" description="Disordered" evidence="15">
    <location>
        <begin position="95"/>
        <end position="116"/>
    </location>
</feature>
<evidence type="ECO:0000256" key="15">
    <source>
        <dbReference type="SAM" id="MobiDB-lite"/>
    </source>
</evidence>
<dbReference type="InterPro" id="IPR037104">
    <property type="entry name" value="Annexin_sf"/>
</dbReference>
<dbReference type="GO" id="GO:0043657">
    <property type="term" value="C:host cell"/>
    <property type="evidence" value="ECO:0007669"/>
    <property type="project" value="UniProtKB-SubCell"/>
</dbReference>
<dbReference type="InterPro" id="IPR018252">
    <property type="entry name" value="Annexin_repeat_CS"/>
</dbReference>
<dbReference type="GO" id="GO:0005886">
    <property type="term" value="C:plasma membrane"/>
    <property type="evidence" value="ECO:0007669"/>
    <property type="project" value="TreeGrafter"/>
</dbReference>
<evidence type="ECO:0000256" key="5">
    <source>
        <dbReference type="ARBA" id="ARBA00022553"/>
    </source>
</evidence>
<dbReference type="PROSITE" id="PS51897">
    <property type="entry name" value="ANNEXIN_2"/>
    <property type="match status" value="4"/>
</dbReference>
<keyword evidence="8 14" id="KW-0106">Calcium</keyword>
<dbReference type="FunFam" id="1.10.220.10:FF:000001">
    <property type="entry name" value="Annexin"/>
    <property type="match status" value="1"/>
</dbReference>
<reference evidence="16" key="1">
    <citation type="submission" date="2018-11" db="EMBL/GenBank/DDBJ databases">
        <authorList>
            <person name="Alioto T."/>
            <person name="Alioto T."/>
        </authorList>
    </citation>
    <scope>NUCLEOTIDE SEQUENCE</scope>
</reference>
<keyword evidence="6" id="KW-0479">Metal-binding</keyword>
<dbReference type="GO" id="GO:0005634">
    <property type="term" value="C:nucleus"/>
    <property type="evidence" value="ECO:0007669"/>
    <property type="project" value="TreeGrafter"/>
</dbReference>
<keyword evidence="17" id="KW-1185">Reference proteome</keyword>
<keyword evidence="5" id="KW-0597">Phosphoprotein</keyword>
<dbReference type="GO" id="GO:0005737">
    <property type="term" value="C:cytoplasm"/>
    <property type="evidence" value="ECO:0007669"/>
    <property type="project" value="TreeGrafter"/>
</dbReference>
<dbReference type="GO" id="GO:0001786">
    <property type="term" value="F:phosphatidylserine binding"/>
    <property type="evidence" value="ECO:0007669"/>
    <property type="project" value="TreeGrafter"/>
</dbReference>
<protein>
    <recommendedName>
        <fullName evidence="14">Annexin</fullName>
    </recommendedName>
</protein>
<comment type="subunit">
    <text evidence="4">Homodimer.</text>
</comment>
<comment type="domain">
    <text evidence="14">A pair of annexin repeats may form one binding site for calcium and phospholipid.</text>
</comment>
<dbReference type="Proteomes" id="UP000596742">
    <property type="component" value="Unassembled WGS sequence"/>
</dbReference>
<dbReference type="FunFam" id="1.10.220.10:FF:000005">
    <property type="entry name" value="Annexin"/>
    <property type="match status" value="1"/>
</dbReference>
<comment type="function">
    <text evidence="12">Involved in reproduction of the worm. Involved in host-parasite interaction. Delivered into the host cell by means of parasite exosomes. Binds to acidic phospholipid membranes in a calcium-dependent manner in vitro. Causes aggregation of liposomes in the presence of calcium, but not in its absence. Likely to promote membrane fusion. May provide structural integrity within the tegument.</text>
</comment>
<evidence type="ECO:0000256" key="13">
    <source>
        <dbReference type="ARBA" id="ARBA00060393"/>
    </source>
</evidence>
<proteinExistence type="inferred from homology"/>
<organism evidence="16 17">
    <name type="scientific">Mytilus galloprovincialis</name>
    <name type="common">Mediterranean mussel</name>
    <dbReference type="NCBI Taxonomy" id="29158"/>
    <lineage>
        <taxon>Eukaryota</taxon>
        <taxon>Metazoa</taxon>
        <taxon>Spiralia</taxon>
        <taxon>Lophotrochozoa</taxon>
        <taxon>Mollusca</taxon>
        <taxon>Bivalvia</taxon>
        <taxon>Autobranchia</taxon>
        <taxon>Pteriomorphia</taxon>
        <taxon>Mytilida</taxon>
        <taxon>Mytiloidea</taxon>
        <taxon>Mytilidae</taxon>
        <taxon>Mytilinae</taxon>
        <taxon>Mytilus</taxon>
    </lineage>
</organism>
<dbReference type="Pfam" id="PF00191">
    <property type="entry name" value="Annexin"/>
    <property type="match status" value="4"/>
</dbReference>
<evidence type="ECO:0000256" key="3">
    <source>
        <dbReference type="ARBA" id="ARBA00007831"/>
    </source>
</evidence>
<evidence type="ECO:0000256" key="7">
    <source>
        <dbReference type="ARBA" id="ARBA00022737"/>
    </source>
</evidence>
<evidence type="ECO:0000256" key="4">
    <source>
        <dbReference type="ARBA" id="ARBA00011738"/>
    </source>
</evidence>
<dbReference type="EMBL" id="UYJE01001779">
    <property type="protein sequence ID" value="VDI05136.1"/>
    <property type="molecule type" value="Genomic_DNA"/>
</dbReference>
<dbReference type="PANTHER" id="PTHR10502">
    <property type="entry name" value="ANNEXIN"/>
    <property type="match status" value="1"/>
</dbReference>
<keyword evidence="7 14" id="KW-0677">Repeat</keyword>
<keyword evidence="9 14" id="KW-0041">Annexin</keyword>
<evidence type="ECO:0000256" key="14">
    <source>
        <dbReference type="RuleBase" id="RU003540"/>
    </source>
</evidence>
<dbReference type="GO" id="GO:0012506">
    <property type="term" value="C:vesicle membrane"/>
    <property type="evidence" value="ECO:0007669"/>
    <property type="project" value="TreeGrafter"/>
</dbReference>
<evidence type="ECO:0000256" key="12">
    <source>
        <dbReference type="ARBA" id="ARBA00059330"/>
    </source>
</evidence>
<dbReference type="PROSITE" id="PS00223">
    <property type="entry name" value="ANNEXIN_1"/>
    <property type="match status" value="1"/>
</dbReference>
<dbReference type="PRINTS" id="PR00196">
    <property type="entry name" value="ANNEXIN"/>
</dbReference>
<dbReference type="SMART" id="SM00335">
    <property type="entry name" value="ANX"/>
    <property type="match status" value="4"/>
</dbReference>
<dbReference type="GO" id="GO:0005509">
    <property type="term" value="F:calcium ion binding"/>
    <property type="evidence" value="ECO:0007669"/>
    <property type="project" value="InterPro"/>
</dbReference>
<evidence type="ECO:0000256" key="10">
    <source>
        <dbReference type="ARBA" id="ARBA00023302"/>
    </source>
</evidence>
<comment type="caution">
    <text evidence="16">The sequence shown here is derived from an EMBL/GenBank/DDBJ whole genome shotgun (WGS) entry which is preliminary data.</text>
</comment>
<dbReference type="Gene3D" id="1.10.220.10">
    <property type="entry name" value="Annexin"/>
    <property type="match status" value="4"/>
</dbReference>
<evidence type="ECO:0000256" key="9">
    <source>
        <dbReference type="ARBA" id="ARBA00023216"/>
    </source>
</evidence>
<sequence>MMAYPPPGGYNPYAYQNPYQQNPYCGGYTYSNSAYNVNYGQQQQAYNQYYSQPQMQQAPPSQQTNIVYNMMFNSDAAFQQAGAECLGMDLDDVEVSDVEDEEEEEDEDEDVKETRKKFKKKCKKRQKIAQKVAEKCAEEDDFLERVRASYIGRLAGHLAKDGTIDPTEGTVKPYKTYDAEDPVVAFINEKEGLDITGNDWDAERDCMYFDEAMQGLGTNEEAIIHICATRCNSQRQELKKMFKTAFGKDLIETLDGEVSGDFSEVLFALFEPPALFDALNIKKAIQGLGTDESVLIEILLTRTNAQIEEMKSVYGSINPDDCATDKDLECNIEDDTSGDLKRILISAAQGNRAEVKEEKLNDAVVPVMFHDEETDEDLPTGAFTIDMEKLIDPDRAQADAEVLFNAGVDRFGTDEDDFIRIFALRDTYQLRETYNRYVKLTQCDIENSVEGEFSSHSQMALITLIKSIKCRPKYFAERLTWTMEGLGTKDKDLIRIIVGRSEIDMVQIKEIFLEKNKQTLWNWIKDDCSGDYKALLQRIVGRD</sequence>
<dbReference type="FunFam" id="1.10.220.10:FF:000002">
    <property type="entry name" value="Annexin"/>
    <property type="match status" value="1"/>
</dbReference>
<accession>A0A8B6CIM9</accession>
<evidence type="ECO:0000313" key="17">
    <source>
        <dbReference type="Proteomes" id="UP000596742"/>
    </source>
</evidence>
<dbReference type="AlphaFoldDB" id="A0A8B6CIM9"/>
<keyword evidence="10 14" id="KW-0111">Calcium/phospholipid-binding</keyword>
<dbReference type="OrthoDB" id="37886at2759"/>
<evidence type="ECO:0000313" key="16">
    <source>
        <dbReference type="EMBL" id="VDI05136.1"/>
    </source>
</evidence>
<dbReference type="SUPFAM" id="SSF47874">
    <property type="entry name" value="Annexin"/>
    <property type="match status" value="1"/>
</dbReference>
<evidence type="ECO:0000256" key="8">
    <source>
        <dbReference type="ARBA" id="ARBA00022837"/>
    </source>
</evidence>
<gene>
    <name evidence="16" type="ORF">MGAL_10B016118</name>
</gene>
<evidence type="ECO:0000256" key="2">
    <source>
        <dbReference type="ARBA" id="ARBA00004550"/>
    </source>
</evidence>
<comment type="similarity">
    <text evidence="3 14">Belongs to the annexin family.</text>
</comment>
<feature type="compositionally biased region" description="Acidic residues" evidence="15">
    <location>
        <begin position="95"/>
        <end position="111"/>
    </location>
</feature>
<comment type="function">
    <text evidence="11">Calcium/phospholipid-binding protein which promotes membrane fusion and is involved in exocytosis.</text>
</comment>
<dbReference type="FunFam" id="1.10.220.10:FF:000003">
    <property type="entry name" value="Annexin"/>
    <property type="match status" value="1"/>
</dbReference>
<name>A0A8B6CIM9_MYTGA</name>
<dbReference type="GO" id="GO:0005576">
    <property type="term" value="C:extracellular region"/>
    <property type="evidence" value="ECO:0007669"/>
    <property type="project" value="UniProtKB-SubCell"/>
</dbReference>
<dbReference type="InterPro" id="IPR001464">
    <property type="entry name" value="Annexin"/>
</dbReference>
<dbReference type="InterPro" id="IPR018502">
    <property type="entry name" value="Annexin_repeat"/>
</dbReference>
<dbReference type="PANTHER" id="PTHR10502:SF239">
    <property type="entry name" value="ANNEXIN A7"/>
    <property type="match status" value="1"/>
</dbReference>
<evidence type="ECO:0000256" key="1">
    <source>
        <dbReference type="ARBA" id="ARBA00004340"/>
    </source>
</evidence>